<dbReference type="Pfam" id="PF10020">
    <property type="entry name" value="DUF2262"/>
    <property type="match status" value="1"/>
</dbReference>
<dbReference type="RefSeq" id="WP_074834703.1">
    <property type="nucleotide sequence ID" value="NZ_FOAT01000014.1"/>
</dbReference>
<feature type="domain" description="DUF2262" evidence="1">
    <location>
        <begin position="145"/>
        <end position="278"/>
    </location>
</feature>
<protein>
    <submittedName>
        <fullName evidence="3">Uncharacterized protein</fullName>
    </submittedName>
</protein>
<evidence type="ECO:0000313" key="3">
    <source>
        <dbReference type="EMBL" id="SEL18856.1"/>
    </source>
</evidence>
<dbReference type="Pfam" id="PF22886">
    <property type="entry name" value="DUF7021"/>
    <property type="match status" value="1"/>
</dbReference>
<dbReference type="InterPro" id="IPR054286">
    <property type="entry name" value="DUF7021"/>
</dbReference>
<dbReference type="AlphaFoldDB" id="A0A1H7N5E3"/>
<sequence>MTYPIKIGIQEKLANLADREMHEFLVAIGDGHSSALHVGGAETWDASSPILGYIDMDTGRKSSIASSIRWTETNENVKSSAYTKFFEPRTVYRVKGYAYELKEGESYNKWNSGITVSEILMKGEFSPFLAEVYAEWDRAVVMDSEFFGQLVYEKKYDYYEGSFNWLGTQVKIKIDNEEDNAASSLKCAEDLCRNCVEWDIKFKESIVDELTYLANDWLRDADEPEITEEEFLSRITMELIDISDYNGGTFYVWYDDGGVFAGHSVTVYGTLEKGVSSVRMEG</sequence>
<accession>A0A1H7N5E3</accession>
<dbReference type="Proteomes" id="UP000186015">
    <property type="component" value="Unassembled WGS sequence"/>
</dbReference>
<gene>
    <name evidence="3" type="ORF">SAMN05216469_1146</name>
</gene>
<organism evidence="3 4">
    <name type="scientific">Ruminococcus albus</name>
    <dbReference type="NCBI Taxonomy" id="1264"/>
    <lineage>
        <taxon>Bacteria</taxon>
        <taxon>Bacillati</taxon>
        <taxon>Bacillota</taxon>
        <taxon>Clostridia</taxon>
        <taxon>Eubacteriales</taxon>
        <taxon>Oscillospiraceae</taxon>
        <taxon>Ruminococcus</taxon>
    </lineage>
</organism>
<evidence type="ECO:0000313" key="4">
    <source>
        <dbReference type="Proteomes" id="UP000186015"/>
    </source>
</evidence>
<dbReference type="OrthoDB" id="1151029at2"/>
<feature type="domain" description="DUF7021" evidence="2">
    <location>
        <begin position="10"/>
        <end position="96"/>
    </location>
</feature>
<reference evidence="3 4" key="1">
    <citation type="submission" date="2016-10" db="EMBL/GenBank/DDBJ databases">
        <authorList>
            <person name="de Groot N.N."/>
        </authorList>
    </citation>
    <scope>NUCLEOTIDE SEQUENCE [LARGE SCALE GENOMIC DNA]</scope>
    <source>
        <strain evidence="3 4">KH2T6</strain>
    </source>
</reference>
<evidence type="ECO:0000259" key="1">
    <source>
        <dbReference type="Pfam" id="PF10020"/>
    </source>
</evidence>
<name>A0A1H7N5E3_RUMAL</name>
<dbReference type="InterPro" id="IPR019260">
    <property type="entry name" value="DUF2262"/>
</dbReference>
<proteinExistence type="predicted"/>
<evidence type="ECO:0000259" key="2">
    <source>
        <dbReference type="Pfam" id="PF22886"/>
    </source>
</evidence>
<dbReference type="EMBL" id="FOAT01000014">
    <property type="protein sequence ID" value="SEL18856.1"/>
    <property type="molecule type" value="Genomic_DNA"/>
</dbReference>